<feature type="transmembrane region" description="Helical" evidence="1">
    <location>
        <begin position="21"/>
        <end position="40"/>
    </location>
</feature>
<sequence length="73" mass="8239">MQKFLYQLNETDRRIVRKWRLVTVGFYGSILAGMMVYAALHWNPDVNYASAESAAHAKLAGAPVGDRRSPFQP</sequence>
<gene>
    <name evidence="2" type="ORF">IC761_20130</name>
</gene>
<evidence type="ECO:0000313" key="3">
    <source>
        <dbReference type="Proteomes" id="UP000594621"/>
    </source>
</evidence>
<proteinExistence type="predicted"/>
<reference evidence="2 3" key="1">
    <citation type="submission" date="2020-09" db="EMBL/GenBank/DDBJ databases">
        <title>Complete genomes of bradyrhizobia occurring on native shrubby legumes in Australia.</title>
        <authorList>
            <person name="Lafay B."/>
        </authorList>
    </citation>
    <scope>NUCLEOTIDE SEQUENCE [LARGE SCALE GENOMIC DNA]</scope>
    <source>
        <strain evidence="2 3">BDV5040</strain>
    </source>
</reference>
<evidence type="ECO:0000256" key="1">
    <source>
        <dbReference type="SAM" id="Phobius"/>
    </source>
</evidence>
<dbReference type="Proteomes" id="UP000594621">
    <property type="component" value="Chromosome"/>
</dbReference>
<dbReference type="KEGG" id="bcou:IC761_20130"/>
<keyword evidence="1" id="KW-0812">Transmembrane</keyword>
<evidence type="ECO:0000313" key="2">
    <source>
        <dbReference type="EMBL" id="QPF88835.1"/>
    </source>
</evidence>
<keyword evidence="1" id="KW-0472">Membrane</keyword>
<protein>
    <submittedName>
        <fullName evidence="2">Uncharacterized protein</fullName>
    </submittedName>
</protein>
<dbReference type="EMBL" id="CP061379">
    <property type="protein sequence ID" value="QPF88835.1"/>
    <property type="molecule type" value="Genomic_DNA"/>
</dbReference>
<keyword evidence="3" id="KW-1185">Reference proteome</keyword>
<organism evidence="2 3">
    <name type="scientific">Bradyrhizobium commune</name>
    <dbReference type="NCBI Taxonomy" id="83627"/>
    <lineage>
        <taxon>Bacteria</taxon>
        <taxon>Pseudomonadati</taxon>
        <taxon>Pseudomonadota</taxon>
        <taxon>Alphaproteobacteria</taxon>
        <taxon>Hyphomicrobiales</taxon>
        <taxon>Nitrobacteraceae</taxon>
        <taxon>Bradyrhizobium</taxon>
    </lineage>
</organism>
<dbReference type="AlphaFoldDB" id="A0A7S9D0C7"/>
<keyword evidence="1" id="KW-1133">Transmembrane helix</keyword>
<accession>A0A7S9D0C7</accession>
<dbReference type="RefSeq" id="WP_195798386.1">
    <property type="nucleotide sequence ID" value="NZ_CP061379.1"/>
</dbReference>
<name>A0A7S9D0C7_9BRAD</name>